<evidence type="ECO:0000313" key="2">
    <source>
        <dbReference type="Proteomes" id="UP000176087"/>
    </source>
</evidence>
<dbReference type="Proteomes" id="UP000176087">
    <property type="component" value="Unassembled WGS sequence"/>
</dbReference>
<organism evidence="1 2">
    <name type="scientific">Streptomyces abyssalis</name>
    <dbReference type="NCBI Taxonomy" id="933944"/>
    <lineage>
        <taxon>Bacteria</taxon>
        <taxon>Bacillati</taxon>
        <taxon>Actinomycetota</taxon>
        <taxon>Actinomycetes</taxon>
        <taxon>Kitasatosporales</taxon>
        <taxon>Streptomycetaceae</taxon>
        <taxon>Streptomyces</taxon>
    </lineage>
</organism>
<gene>
    <name evidence="1" type="ORF">AN215_27125</name>
</gene>
<keyword evidence="2" id="KW-1185">Reference proteome</keyword>
<accession>A0A1E7JHP8</accession>
<sequence>MAITLTETATIVAAPHNRTVSQTVTVDLHGDDVITWGFKFDPKTPGDHQLLVNSYPDGLGNWVFDLRRDPSVNYAVTVYVITDGQPSRKR</sequence>
<proteinExistence type="predicted"/>
<evidence type="ECO:0000313" key="1">
    <source>
        <dbReference type="EMBL" id="OEU86014.1"/>
    </source>
</evidence>
<dbReference type="EMBL" id="LJGT01000041">
    <property type="protein sequence ID" value="OEU86014.1"/>
    <property type="molecule type" value="Genomic_DNA"/>
</dbReference>
<name>A0A1E7JHP8_9ACTN</name>
<protein>
    <submittedName>
        <fullName evidence="1">Uncharacterized protein</fullName>
    </submittedName>
</protein>
<dbReference type="AlphaFoldDB" id="A0A1E7JHP8"/>
<comment type="caution">
    <text evidence="1">The sequence shown here is derived from an EMBL/GenBank/DDBJ whole genome shotgun (WGS) entry which is preliminary data.</text>
</comment>
<reference evidence="1 2" key="1">
    <citation type="journal article" date="2016" name="Front. Microbiol.">
        <title>Comparative Genomics Analysis of Streptomyces Species Reveals Their Adaptation to the Marine Environment and Their Diversity at the Genomic Level.</title>
        <authorList>
            <person name="Tian X."/>
            <person name="Zhang Z."/>
            <person name="Yang T."/>
            <person name="Chen M."/>
            <person name="Li J."/>
            <person name="Chen F."/>
            <person name="Yang J."/>
            <person name="Li W."/>
            <person name="Zhang B."/>
            <person name="Zhang Z."/>
            <person name="Wu J."/>
            <person name="Zhang C."/>
            <person name="Long L."/>
            <person name="Xiao J."/>
        </authorList>
    </citation>
    <scope>NUCLEOTIDE SEQUENCE [LARGE SCALE GENOMIC DNA]</scope>
    <source>
        <strain evidence="1 2">SCSIO 10390</strain>
    </source>
</reference>
<dbReference type="RefSeq" id="WP_070010577.1">
    <property type="nucleotide sequence ID" value="NZ_LJGS01000039.1"/>
</dbReference>